<dbReference type="AlphaFoldDB" id="A0A0G1PHW5"/>
<dbReference type="Pfam" id="PF03965">
    <property type="entry name" value="Penicillinase_R"/>
    <property type="match status" value="1"/>
</dbReference>
<dbReference type="Proteomes" id="UP000034794">
    <property type="component" value="Unassembled WGS sequence"/>
</dbReference>
<accession>A0A0G1PHW5</accession>
<evidence type="ECO:0000256" key="1">
    <source>
        <dbReference type="ARBA" id="ARBA00011046"/>
    </source>
</evidence>
<proteinExistence type="inferred from homology"/>
<name>A0A0G1PHW5_9BACT</name>
<sequence length="130" mass="14736">MKSKLFGPLEEQVMNILWEAEKPLKPQEVLGKLGGDHAYTTIMTVLKRMADKKILKREMCGKAFEYCPCLEKEVFVKKNLSAIYGNLVNDFGGLAISQFVDELKNNKGDLELLKQYVEDSTKSNESSKTK</sequence>
<dbReference type="InterPro" id="IPR036390">
    <property type="entry name" value="WH_DNA-bd_sf"/>
</dbReference>
<reference evidence="5 6" key="1">
    <citation type="journal article" date="2015" name="Nature">
        <title>rRNA introns, odd ribosomes, and small enigmatic genomes across a large radiation of phyla.</title>
        <authorList>
            <person name="Brown C.T."/>
            <person name="Hug L.A."/>
            <person name="Thomas B.C."/>
            <person name="Sharon I."/>
            <person name="Castelle C.J."/>
            <person name="Singh A."/>
            <person name="Wilkins M.J."/>
            <person name="Williams K.H."/>
            <person name="Banfield J.F."/>
        </authorList>
    </citation>
    <scope>NUCLEOTIDE SEQUENCE [LARGE SCALE GENOMIC DNA]</scope>
</reference>
<dbReference type="SUPFAM" id="SSF46785">
    <property type="entry name" value="Winged helix' DNA-binding domain"/>
    <property type="match status" value="1"/>
</dbReference>
<dbReference type="InterPro" id="IPR036388">
    <property type="entry name" value="WH-like_DNA-bd_sf"/>
</dbReference>
<comment type="similarity">
    <text evidence="1">Belongs to the BlaI transcriptional regulatory family.</text>
</comment>
<dbReference type="EMBL" id="LCMI01000013">
    <property type="protein sequence ID" value="KKU32356.1"/>
    <property type="molecule type" value="Genomic_DNA"/>
</dbReference>
<evidence type="ECO:0000313" key="5">
    <source>
        <dbReference type="EMBL" id="KKU32356.1"/>
    </source>
</evidence>
<dbReference type="PIRSF" id="PIRSF019455">
    <property type="entry name" value="CopR_AtkY"/>
    <property type="match status" value="1"/>
</dbReference>
<keyword evidence="3" id="KW-0238">DNA-binding</keyword>
<evidence type="ECO:0000256" key="2">
    <source>
        <dbReference type="ARBA" id="ARBA00023015"/>
    </source>
</evidence>
<evidence type="ECO:0000256" key="3">
    <source>
        <dbReference type="ARBA" id="ARBA00023125"/>
    </source>
</evidence>
<dbReference type="GO" id="GO:0045892">
    <property type="term" value="P:negative regulation of DNA-templated transcription"/>
    <property type="evidence" value="ECO:0007669"/>
    <property type="project" value="InterPro"/>
</dbReference>
<organism evidence="5 6">
    <name type="scientific">Candidatus Collierbacteria bacterium GW2011_GWA2_46_26</name>
    <dbReference type="NCBI Taxonomy" id="1618381"/>
    <lineage>
        <taxon>Bacteria</taxon>
        <taxon>Candidatus Collieribacteriota</taxon>
    </lineage>
</organism>
<dbReference type="InterPro" id="IPR005650">
    <property type="entry name" value="BlaI_family"/>
</dbReference>
<keyword evidence="2" id="KW-0805">Transcription regulation</keyword>
<dbReference type="GO" id="GO:0003677">
    <property type="term" value="F:DNA binding"/>
    <property type="evidence" value="ECO:0007669"/>
    <property type="project" value="UniProtKB-KW"/>
</dbReference>
<gene>
    <name evidence="5" type="ORF">UX47_C0013G0015</name>
</gene>
<comment type="caution">
    <text evidence="5">The sequence shown here is derived from an EMBL/GenBank/DDBJ whole genome shotgun (WGS) entry which is preliminary data.</text>
</comment>
<evidence type="ECO:0000313" key="6">
    <source>
        <dbReference type="Proteomes" id="UP000034794"/>
    </source>
</evidence>
<keyword evidence="4" id="KW-0804">Transcription</keyword>
<protein>
    <submittedName>
        <fullName evidence="5">Penicillinase repressor</fullName>
    </submittedName>
</protein>
<evidence type="ECO:0000256" key="4">
    <source>
        <dbReference type="ARBA" id="ARBA00023163"/>
    </source>
</evidence>
<dbReference type="Gene3D" id="1.10.10.10">
    <property type="entry name" value="Winged helix-like DNA-binding domain superfamily/Winged helix DNA-binding domain"/>
    <property type="match status" value="1"/>
</dbReference>